<keyword evidence="3" id="KW-1185">Reference proteome</keyword>
<feature type="transmembrane region" description="Helical" evidence="1">
    <location>
        <begin position="89"/>
        <end position="112"/>
    </location>
</feature>
<dbReference type="AlphaFoldDB" id="A0A378LMR1"/>
<feature type="transmembrane region" description="Helical" evidence="1">
    <location>
        <begin position="156"/>
        <end position="176"/>
    </location>
</feature>
<proteinExistence type="predicted"/>
<feature type="transmembrane region" description="Helical" evidence="1">
    <location>
        <begin position="124"/>
        <end position="150"/>
    </location>
</feature>
<reference evidence="2 3" key="1">
    <citation type="submission" date="2018-06" db="EMBL/GenBank/DDBJ databases">
        <authorList>
            <consortium name="Pathogen Informatics"/>
            <person name="Doyle S."/>
        </authorList>
    </citation>
    <scope>NUCLEOTIDE SEQUENCE [LARGE SCALE GENOMIC DNA]</scope>
    <source>
        <strain evidence="2 3">NCTC11532</strain>
    </source>
</reference>
<accession>A0A378LMR1</accession>
<dbReference type="EMBL" id="UGPB01000001">
    <property type="protein sequence ID" value="STY28034.1"/>
    <property type="molecule type" value="Genomic_DNA"/>
</dbReference>
<name>A0A378LMR1_9GAMM</name>
<protein>
    <submittedName>
        <fullName evidence="2">Coiled-coil protein</fullName>
    </submittedName>
</protein>
<dbReference type="Proteomes" id="UP000255297">
    <property type="component" value="Unassembled WGS sequence"/>
</dbReference>
<dbReference type="STRING" id="1122170.GCA_000701265_01752"/>
<evidence type="ECO:0000256" key="1">
    <source>
        <dbReference type="SAM" id="Phobius"/>
    </source>
</evidence>
<evidence type="ECO:0000313" key="3">
    <source>
        <dbReference type="Proteomes" id="UP000255297"/>
    </source>
</evidence>
<keyword evidence="1" id="KW-0472">Membrane</keyword>
<evidence type="ECO:0000313" key="2">
    <source>
        <dbReference type="EMBL" id="STY28034.1"/>
    </source>
</evidence>
<sequence>MVDNVREFEIANILSEATERLEKIQCPIEYKSIRNFKKKNKKYSKFILFLSHIIKTTGDSGKAMLQIDSSIRTFNDITPSHSLKFGLNIGAIVLSSLDFFLIPAIYLSCYLLDGKAPISWSNNARWLYSALLLALTITALCVPAIAVAIAFTTASFSLALSIFLIGQTLGKWYGLFKEKKTIKKLRRHAELEMEDIQLEAALIHQDLKKINTEQELFKVCEQIAFLEERSIKQKELLMKLSLKETKLGKKIKKTGFLPLLDKSVGLSLSILGMVGLIVSLYFPMAGLGIITAVSVISLLYLIARFALPLIQSVGKWILSKLPLGDCKNTSNNELKQTCELNQELSTDSMLTRFFGSKKIAKKYLNKEDDDFSLSGTQSLFQCADGLTIEKDKSCPVLLGLIL</sequence>
<organism evidence="2 3">
    <name type="scientific">Legionella wadsworthii</name>
    <dbReference type="NCBI Taxonomy" id="28088"/>
    <lineage>
        <taxon>Bacteria</taxon>
        <taxon>Pseudomonadati</taxon>
        <taxon>Pseudomonadota</taxon>
        <taxon>Gammaproteobacteria</taxon>
        <taxon>Legionellales</taxon>
        <taxon>Legionellaceae</taxon>
        <taxon>Legionella</taxon>
    </lineage>
</organism>
<keyword evidence="1" id="KW-1133">Transmembrane helix</keyword>
<keyword evidence="1" id="KW-0812">Transmembrane</keyword>
<feature type="transmembrane region" description="Helical" evidence="1">
    <location>
        <begin position="259"/>
        <end position="282"/>
    </location>
</feature>
<gene>
    <name evidence="2" type="ORF">NCTC11532_00195</name>
</gene>
<feature type="transmembrane region" description="Helical" evidence="1">
    <location>
        <begin position="288"/>
        <end position="310"/>
    </location>
</feature>